<keyword evidence="1" id="KW-0812">Transmembrane</keyword>
<evidence type="ECO:0000313" key="3">
    <source>
        <dbReference type="Proteomes" id="UP000283993"/>
    </source>
</evidence>
<reference evidence="2 3" key="1">
    <citation type="submission" date="2013-10" db="EMBL/GenBank/DDBJ databases">
        <title>Salinisphaera orenii MK-B5 Genome Sequencing.</title>
        <authorList>
            <person name="Lai Q."/>
            <person name="Li C."/>
            <person name="Shao Z."/>
        </authorList>
    </citation>
    <scope>NUCLEOTIDE SEQUENCE [LARGE SCALE GENOMIC DNA]</scope>
    <source>
        <strain evidence="2 3">MK-B5</strain>
    </source>
</reference>
<protein>
    <submittedName>
        <fullName evidence="2">Uncharacterized protein</fullName>
    </submittedName>
</protein>
<sequence>MLVHVRQAGLSAWITLLVAASLVLGGLATLFTNDAFHWPAVVAGLVIAGIQIGVSRNAIAQKRAGIRSA</sequence>
<dbReference type="Proteomes" id="UP000283993">
    <property type="component" value="Unassembled WGS sequence"/>
</dbReference>
<keyword evidence="3" id="KW-1185">Reference proteome</keyword>
<dbReference type="EMBL" id="AYKH01000042">
    <property type="protein sequence ID" value="ROO24559.1"/>
    <property type="molecule type" value="Genomic_DNA"/>
</dbReference>
<organism evidence="2 3">
    <name type="scientific">Salinisphaera orenii MK-B5</name>
    <dbReference type="NCBI Taxonomy" id="856730"/>
    <lineage>
        <taxon>Bacteria</taxon>
        <taxon>Pseudomonadati</taxon>
        <taxon>Pseudomonadota</taxon>
        <taxon>Gammaproteobacteria</taxon>
        <taxon>Salinisphaerales</taxon>
        <taxon>Salinisphaeraceae</taxon>
        <taxon>Salinisphaera</taxon>
    </lineage>
</organism>
<evidence type="ECO:0000256" key="1">
    <source>
        <dbReference type="SAM" id="Phobius"/>
    </source>
</evidence>
<gene>
    <name evidence="2" type="ORF">SAOR_15235</name>
</gene>
<keyword evidence="1" id="KW-0472">Membrane</keyword>
<accession>A0A423PFX7</accession>
<proteinExistence type="predicted"/>
<dbReference type="RefSeq" id="WP_123592180.1">
    <property type="nucleotide sequence ID" value="NZ_AYKH01000042.1"/>
</dbReference>
<feature type="transmembrane region" description="Helical" evidence="1">
    <location>
        <begin position="12"/>
        <end position="30"/>
    </location>
</feature>
<dbReference type="AlphaFoldDB" id="A0A423PFX7"/>
<comment type="caution">
    <text evidence="2">The sequence shown here is derived from an EMBL/GenBank/DDBJ whole genome shotgun (WGS) entry which is preliminary data.</text>
</comment>
<feature type="transmembrane region" description="Helical" evidence="1">
    <location>
        <begin position="36"/>
        <end position="54"/>
    </location>
</feature>
<name>A0A423PFX7_9GAMM</name>
<evidence type="ECO:0000313" key="2">
    <source>
        <dbReference type="EMBL" id="ROO24559.1"/>
    </source>
</evidence>
<keyword evidence="1" id="KW-1133">Transmembrane helix</keyword>